<feature type="chain" id="PRO_5018295143" evidence="1">
    <location>
        <begin position="18"/>
        <end position="194"/>
    </location>
</feature>
<keyword evidence="3" id="KW-1185">Reference proteome</keyword>
<reference evidence="2 3" key="1">
    <citation type="journal article" date="2018" name="Sci. Rep.">
        <title>Genomic signatures of local adaptation to the degree of environmental predictability in rotifers.</title>
        <authorList>
            <person name="Franch-Gras L."/>
            <person name="Hahn C."/>
            <person name="Garcia-Roger E.M."/>
            <person name="Carmona M.J."/>
            <person name="Serra M."/>
            <person name="Gomez A."/>
        </authorList>
    </citation>
    <scope>NUCLEOTIDE SEQUENCE [LARGE SCALE GENOMIC DNA]</scope>
    <source>
        <strain evidence="2">HYR1</strain>
    </source>
</reference>
<dbReference type="OrthoDB" id="10550442at2759"/>
<evidence type="ECO:0000313" key="3">
    <source>
        <dbReference type="Proteomes" id="UP000276133"/>
    </source>
</evidence>
<comment type="caution">
    <text evidence="2">The sequence shown here is derived from an EMBL/GenBank/DDBJ whole genome shotgun (WGS) entry which is preliminary data.</text>
</comment>
<accession>A0A3M7RGW7</accession>
<sequence>MFKIFFLICLTIDLSQCQMLINKRTTKKLDENLFEPFKLEKVNEYFNLFKTELGNGEIKKFYLKLSQLESNIQKLINNNGFDSEKAQTDFIHTGLKMIHKNFLLNKSFDQFLDKSKDENNSEIDNSITSQRLDNNKEEKKSKSHFDSDNLILQLEMPIKKNSDFMKVKFGGVHPRFFDDEIFESEKDNFLDNFH</sequence>
<proteinExistence type="predicted"/>
<name>A0A3M7RGW7_BRAPC</name>
<dbReference type="Proteomes" id="UP000276133">
    <property type="component" value="Unassembled WGS sequence"/>
</dbReference>
<evidence type="ECO:0000256" key="1">
    <source>
        <dbReference type="SAM" id="SignalP"/>
    </source>
</evidence>
<protein>
    <submittedName>
        <fullName evidence="2">Uncharacterized protein</fullName>
    </submittedName>
</protein>
<gene>
    <name evidence="2" type="ORF">BpHYR1_016698</name>
</gene>
<evidence type="ECO:0000313" key="2">
    <source>
        <dbReference type="EMBL" id="RNA22826.1"/>
    </source>
</evidence>
<dbReference type="AlphaFoldDB" id="A0A3M7RGW7"/>
<dbReference type="EMBL" id="REGN01003395">
    <property type="protein sequence ID" value="RNA22826.1"/>
    <property type="molecule type" value="Genomic_DNA"/>
</dbReference>
<feature type="signal peptide" evidence="1">
    <location>
        <begin position="1"/>
        <end position="17"/>
    </location>
</feature>
<organism evidence="2 3">
    <name type="scientific">Brachionus plicatilis</name>
    <name type="common">Marine rotifer</name>
    <name type="synonym">Brachionus muelleri</name>
    <dbReference type="NCBI Taxonomy" id="10195"/>
    <lineage>
        <taxon>Eukaryota</taxon>
        <taxon>Metazoa</taxon>
        <taxon>Spiralia</taxon>
        <taxon>Gnathifera</taxon>
        <taxon>Rotifera</taxon>
        <taxon>Eurotatoria</taxon>
        <taxon>Monogononta</taxon>
        <taxon>Pseudotrocha</taxon>
        <taxon>Ploima</taxon>
        <taxon>Brachionidae</taxon>
        <taxon>Brachionus</taxon>
    </lineage>
</organism>
<keyword evidence="1" id="KW-0732">Signal</keyword>